<accession>A0A8C7WYP1</accession>
<dbReference type="AlphaFoldDB" id="A0A8C7WYP1"/>
<comment type="subcellular location">
    <subcellularLocation>
        <location evidence="1">Peroxisome membrane</location>
    </subcellularLocation>
</comment>
<organism evidence="2 3">
    <name type="scientific">Oryzias sinensis</name>
    <name type="common">Chinese medaka</name>
    <dbReference type="NCBI Taxonomy" id="183150"/>
    <lineage>
        <taxon>Eukaryota</taxon>
        <taxon>Metazoa</taxon>
        <taxon>Chordata</taxon>
        <taxon>Craniata</taxon>
        <taxon>Vertebrata</taxon>
        <taxon>Euteleostomi</taxon>
        <taxon>Actinopterygii</taxon>
        <taxon>Neopterygii</taxon>
        <taxon>Teleostei</taxon>
        <taxon>Neoteleostei</taxon>
        <taxon>Acanthomorphata</taxon>
        <taxon>Ovalentaria</taxon>
        <taxon>Atherinomorphae</taxon>
        <taxon>Beloniformes</taxon>
        <taxon>Adrianichthyidae</taxon>
        <taxon>Oryziinae</taxon>
        <taxon>Oryzias</taxon>
    </lineage>
</organism>
<dbReference type="Proteomes" id="UP000694383">
    <property type="component" value="Unplaced"/>
</dbReference>
<evidence type="ECO:0000256" key="1">
    <source>
        <dbReference type="RuleBase" id="RU365003"/>
    </source>
</evidence>
<dbReference type="Ensembl" id="ENSOSIT00000005411.1">
    <property type="protein sequence ID" value="ENSOSIP00000005064.1"/>
    <property type="gene ID" value="ENSOSIG00000003453.1"/>
</dbReference>
<keyword evidence="1" id="KW-0576">Peroxisome</keyword>
<dbReference type="Pfam" id="PF08610">
    <property type="entry name" value="Pex16"/>
    <property type="match status" value="1"/>
</dbReference>
<keyword evidence="1" id="KW-0962">Peroxisome biogenesis</keyword>
<comment type="similarity">
    <text evidence="1">Belongs to the peroxin-16 family.</text>
</comment>
<dbReference type="InterPro" id="IPR013919">
    <property type="entry name" value="Pex16"/>
</dbReference>
<proteinExistence type="inferred from homology"/>
<keyword evidence="3" id="KW-1185">Reference proteome</keyword>
<evidence type="ECO:0000313" key="2">
    <source>
        <dbReference type="Ensembl" id="ENSOSIP00000005064.1"/>
    </source>
</evidence>
<evidence type="ECO:0000313" key="3">
    <source>
        <dbReference type="Proteomes" id="UP000694383"/>
    </source>
</evidence>
<protein>
    <recommendedName>
        <fullName evidence="1">Peroxisomal membrane protein PEX16</fullName>
    </recommendedName>
</protein>
<reference evidence="2" key="1">
    <citation type="submission" date="2025-08" db="UniProtKB">
        <authorList>
            <consortium name="Ensembl"/>
        </authorList>
    </citation>
    <scope>IDENTIFICATION</scope>
</reference>
<name>A0A8C7WYP1_9TELE</name>
<dbReference type="GO" id="GO:0007031">
    <property type="term" value="P:peroxisome organization"/>
    <property type="evidence" value="ECO:0007669"/>
    <property type="project" value="UniProtKB-KW"/>
</dbReference>
<sequence length="78" mass="8934">PRRLLSRVYERYTEYVRRNPAATAQLENTVRTLSYLIAGELRLSSSFRGTVHDRAASKGHFYSKSAGRFADCHEISEL</sequence>
<reference evidence="2" key="2">
    <citation type="submission" date="2025-09" db="UniProtKB">
        <authorList>
            <consortium name="Ensembl"/>
        </authorList>
    </citation>
    <scope>IDENTIFICATION</scope>
</reference>
<dbReference type="GO" id="GO:0005778">
    <property type="term" value="C:peroxisomal membrane"/>
    <property type="evidence" value="ECO:0007669"/>
    <property type="project" value="UniProtKB-SubCell"/>
</dbReference>